<name>A0A934KHR1_9BACT</name>
<dbReference type="InterPro" id="IPR024516">
    <property type="entry name" value="Mce_C"/>
</dbReference>
<gene>
    <name evidence="4" type="ORF">JF887_06175</name>
</gene>
<sequence length="453" mass="46836">MSGTGRRGGFNPLIAGFIAGLVMVLVLGLLAKINLDFAAPWTATHTMSAQVSDVDGISVGSDVRIAGRAVGQITAVTAQGSYSTVTFHVDNGDWPLGGDTSASIRLATLLGQKYIQLTPGTDMAHPYSDNATITLKATKPVVDFDQILNTFNEPTRNSLTSLIRTAAGAVQGQEGTLQQLIPDLRDLSVHSVTPTQELVTRNPEINNILVNLGTTADTLDKSSTDLAGVIDNMNSITGALAKNQAALEGYIANTDSLNQTTDAVLGNGGAAKLNAGFQQLSGFATQLNQLMTTLVPETSGFVNDKSPATGNFIWQDARNLVFQIGAATAQGNASGFFLRQNANGIDPCGLLGPTCVAGNAQPPALPGGGLPTCLPPVISCAPTAPISPRAPVVPIPSLPPLPPLPIPTPSLPIPLPPPPTLTPLPLPLGLGLTSYQLSNSDQWGPLLASWGSL</sequence>
<dbReference type="Pfam" id="PF11887">
    <property type="entry name" value="Mce4_CUP1"/>
    <property type="match status" value="1"/>
</dbReference>
<dbReference type="Proteomes" id="UP000614410">
    <property type="component" value="Unassembled WGS sequence"/>
</dbReference>
<keyword evidence="1" id="KW-0812">Transmembrane</keyword>
<evidence type="ECO:0000256" key="1">
    <source>
        <dbReference type="SAM" id="Phobius"/>
    </source>
</evidence>
<feature type="transmembrane region" description="Helical" evidence="1">
    <location>
        <begin position="12"/>
        <end position="31"/>
    </location>
</feature>
<dbReference type="EMBL" id="JAEKNN010000026">
    <property type="protein sequence ID" value="MBJ7609001.1"/>
    <property type="molecule type" value="Genomic_DNA"/>
</dbReference>
<dbReference type="PANTHER" id="PTHR33371">
    <property type="entry name" value="INTERMEMBRANE PHOSPHOLIPID TRANSPORT SYSTEM BINDING PROTEIN MLAD-RELATED"/>
    <property type="match status" value="1"/>
</dbReference>
<comment type="caution">
    <text evidence="4">The sequence shown here is derived from an EMBL/GenBank/DDBJ whole genome shotgun (WGS) entry which is preliminary data.</text>
</comment>
<protein>
    <submittedName>
        <fullName evidence="4">MCE family protein</fullName>
    </submittedName>
</protein>
<proteinExistence type="predicted"/>
<feature type="domain" description="Mammalian cell entry C-terminal" evidence="3">
    <location>
        <begin position="128"/>
        <end position="290"/>
    </location>
</feature>
<dbReference type="Pfam" id="PF02470">
    <property type="entry name" value="MlaD"/>
    <property type="match status" value="1"/>
</dbReference>
<accession>A0A934KHR1</accession>
<evidence type="ECO:0000259" key="2">
    <source>
        <dbReference type="Pfam" id="PF02470"/>
    </source>
</evidence>
<organism evidence="4 5">
    <name type="scientific">Candidatus Amunia macphersoniae</name>
    <dbReference type="NCBI Taxonomy" id="3127014"/>
    <lineage>
        <taxon>Bacteria</taxon>
        <taxon>Bacillati</taxon>
        <taxon>Candidatus Dormiibacterota</taxon>
        <taxon>Candidatus Dormibacteria</taxon>
        <taxon>Candidatus Aeolococcales</taxon>
        <taxon>Candidatus Aeolococcaceae</taxon>
        <taxon>Candidatus Amunia</taxon>
    </lineage>
</organism>
<evidence type="ECO:0000313" key="4">
    <source>
        <dbReference type="EMBL" id="MBJ7609001.1"/>
    </source>
</evidence>
<evidence type="ECO:0000313" key="5">
    <source>
        <dbReference type="Proteomes" id="UP000614410"/>
    </source>
</evidence>
<dbReference type="InterPro" id="IPR003399">
    <property type="entry name" value="Mce/MlaD"/>
</dbReference>
<keyword evidence="1" id="KW-0472">Membrane</keyword>
<dbReference type="InterPro" id="IPR052336">
    <property type="entry name" value="MlaD_Phospholipid_Transporter"/>
</dbReference>
<dbReference type="AlphaFoldDB" id="A0A934KHR1"/>
<feature type="domain" description="Mce/MlaD" evidence="2">
    <location>
        <begin position="44"/>
        <end position="120"/>
    </location>
</feature>
<evidence type="ECO:0000259" key="3">
    <source>
        <dbReference type="Pfam" id="PF11887"/>
    </source>
</evidence>
<reference evidence="4 5" key="1">
    <citation type="submission" date="2020-10" db="EMBL/GenBank/DDBJ databases">
        <title>Ca. Dormibacterota MAGs.</title>
        <authorList>
            <person name="Montgomery K."/>
        </authorList>
    </citation>
    <scope>NUCLEOTIDE SEQUENCE [LARGE SCALE GENOMIC DNA]</scope>
    <source>
        <strain evidence="4">Mitchell_Peninsula_5</strain>
    </source>
</reference>
<keyword evidence="1" id="KW-1133">Transmembrane helix</keyword>
<dbReference type="PANTHER" id="PTHR33371:SF4">
    <property type="entry name" value="INTERMEMBRANE PHOSPHOLIPID TRANSPORT SYSTEM BINDING PROTEIN MLAD"/>
    <property type="match status" value="1"/>
</dbReference>